<feature type="compositionally biased region" description="Polar residues" evidence="12">
    <location>
        <begin position="221"/>
        <end position="233"/>
    </location>
</feature>
<reference evidence="15 16" key="1">
    <citation type="submission" date="2021-09" db="EMBL/GenBank/DDBJ databases">
        <title>Genomic insights and catalytic innovation underlie evolution of tropane alkaloids biosynthesis.</title>
        <authorList>
            <person name="Wang Y.-J."/>
            <person name="Tian T."/>
            <person name="Huang J.-P."/>
            <person name="Huang S.-X."/>
        </authorList>
    </citation>
    <scope>NUCLEOTIDE SEQUENCE [LARGE SCALE GENOMIC DNA]</scope>
    <source>
        <strain evidence="15">KIB-2018</strain>
        <tissue evidence="15">Leaf</tissue>
    </source>
</reference>
<protein>
    <recommendedName>
        <fullName evidence="4">RING-type E3 ubiquitin transferase</fullName>
        <ecNumber evidence="4">2.3.2.27</ecNumber>
    </recommendedName>
</protein>
<dbReference type="AlphaFoldDB" id="A0AAV8S9V7"/>
<dbReference type="Pfam" id="PF00069">
    <property type="entry name" value="Pkinase"/>
    <property type="match status" value="1"/>
</dbReference>
<dbReference type="InterPro" id="IPR000719">
    <property type="entry name" value="Prot_kinase_dom"/>
</dbReference>
<dbReference type="Pfam" id="PF04564">
    <property type="entry name" value="U-box"/>
    <property type="match status" value="1"/>
</dbReference>
<keyword evidence="6 10" id="KW-0547">Nucleotide-binding</keyword>
<evidence type="ECO:0000256" key="1">
    <source>
        <dbReference type="ARBA" id="ARBA00000900"/>
    </source>
</evidence>
<comment type="caution">
    <text evidence="15">The sequence shown here is derived from an EMBL/GenBank/DDBJ whole genome shotgun (WGS) entry which is preliminary data.</text>
</comment>
<gene>
    <name evidence="15" type="ORF">K2173_013295</name>
</gene>
<dbReference type="PROSITE" id="PS00108">
    <property type="entry name" value="PROTEIN_KINASE_ST"/>
    <property type="match status" value="1"/>
</dbReference>
<evidence type="ECO:0000256" key="8">
    <source>
        <dbReference type="ARBA" id="ARBA00022786"/>
    </source>
</evidence>
<keyword evidence="7" id="KW-0418">Kinase</keyword>
<dbReference type="CDD" id="cd01989">
    <property type="entry name" value="USP_STK_Ubox_N"/>
    <property type="match status" value="1"/>
</dbReference>
<dbReference type="InterPro" id="IPR008271">
    <property type="entry name" value="Ser/Thr_kinase_AS"/>
</dbReference>
<evidence type="ECO:0000256" key="9">
    <source>
        <dbReference type="ARBA" id="ARBA00022840"/>
    </source>
</evidence>
<dbReference type="SUPFAM" id="SSF52402">
    <property type="entry name" value="Adenine nucleotide alpha hydrolases-like"/>
    <property type="match status" value="1"/>
</dbReference>
<keyword evidence="9 10" id="KW-0067">ATP-binding</keyword>
<dbReference type="SMART" id="SM00220">
    <property type="entry name" value="S_TKc"/>
    <property type="match status" value="1"/>
</dbReference>
<comment type="pathway">
    <text evidence="3">Protein modification; protein ubiquitination.</text>
</comment>
<feature type="compositionally biased region" description="Low complexity" evidence="12">
    <location>
        <begin position="292"/>
        <end position="309"/>
    </location>
</feature>
<evidence type="ECO:0000256" key="6">
    <source>
        <dbReference type="ARBA" id="ARBA00022741"/>
    </source>
</evidence>
<evidence type="ECO:0000256" key="2">
    <source>
        <dbReference type="ARBA" id="ARBA00003861"/>
    </source>
</evidence>
<feature type="region of interest" description="Disordered" evidence="12">
    <location>
        <begin position="254"/>
        <end position="314"/>
    </location>
</feature>
<evidence type="ECO:0000256" key="5">
    <source>
        <dbReference type="ARBA" id="ARBA00022679"/>
    </source>
</evidence>
<dbReference type="SUPFAM" id="SSF56112">
    <property type="entry name" value="Protein kinase-like (PK-like)"/>
    <property type="match status" value="1"/>
</dbReference>
<keyword evidence="5" id="KW-0808">Transferase</keyword>
<evidence type="ECO:0000256" key="3">
    <source>
        <dbReference type="ARBA" id="ARBA00004906"/>
    </source>
</evidence>
<dbReference type="GO" id="GO:0005524">
    <property type="term" value="F:ATP binding"/>
    <property type="evidence" value="ECO:0007669"/>
    <property type="project" value="UniProtKB-UniRule"/>
</dbReference>
<feature type="region of interest" description="Disordered" evidence="12">
    <location>
        <begin position="207"/>
        <end position="233"/>
    </location>
</feature>
<evidence type="ECO:0000256" key="4">
    <source>
        <dbReference type="ARBA" id="ARBA00012483"/>
    </source>
</evidence>
<dbReference type="SUPFAM" id="SSF57850">
    <property type="entry name" value="RING/U-box"/>
    <property type="match status" value="1"/>
</dbReference>
<evidence type="ECO:0000259" key="14">
    <source>
        <dbReference type="PROSITE" id="PS51698"/>
    </source>
</evidence>
<proteinExistence type="predicted"/>
<comment type="catalytic activity">
    <reaction evidence="1">
        <text>S-ubiquitinyl-[E2 ubiquitin-conjugating enzyme]-L-cysteine + [acceptor protein]-L-lysine = [E2 ubiquitin-conjugating enzyme]-L-cysteine + N(6)-ubiquitinyl-[acceptor protein]-L-lysine.</text>
        <dbReference type="EC" id="2.3.2.27"/>
    </reaction>
</comment>
<dbReference type="PANTHER" id="PTHR45647">
    <property type="entry name" value="OS02G0152300 PROTEIN"/>
    <property type="match status" value="1"/>
</dbReference>
<dbReference type="InterPro" id="IPR017441">
    <property type="entry name" value="Protein_kinase_ATP_BS"/>
</dbReference>
<comment type="function">
    <text evidence="2">Functions as an E3 ubiquitin ligase.</text>
</comment>
<dbReference type="Proteomes" id="UP001159364">
    <property type="component" value="Linkage Group LG12"/>
</dbReference>
<keyword evidence="16" id="KW-1185">Reference proteome</keyword>
<dbReference type="InterPro" id="IPR011009">
    <property type="entry name" value="Kinase-like_dom_sf"/>
</dbReference>
<dbReference type="Gene3D" id="1.10.510.10">
    <property type="entry name" value="Transferase(Phosphotransferase) domain 1"/>
    <property type="match status" value="1"/>
</dbReference>
<evidence type="ECO:0000313" key="15">
    <source>
        <dbReference type="EMBL" id="KAJ8748864.1"/>
    </source>
</evidence>
<evidence type="ECO:0000313" key="16">
    <source>
        <dbReference type="Proteomes" id="UP001159364"/>
    </source>
</evidence>
<dbReference type="PROSITE" id="PS00107">
    <property type="entry name" value="PROTEIN_KINASE_ATP"/>
    <property type="match status" value="1"/>
</dbReference>
<dbReference type="PANTHER" id="PTHR45647:SF100">
    <property type="entry name" value="U-BOX DOMAIN-CONTAINING PROTEIN 33"/>
    <property type="match status" value="1"/>
</dbReference>
<feature type="binding site" evidence="10">
    <location>
        <position position="482"/>
    </location>
    <ligand>
        <name>ATP</name>
        <dbReference type="ChEBI" id="CHEBI:30616"/>
    </ligand>
</feature>
<dbReference type="InterPro" id="IPR051348">
    <property type="entry name" value="U-box_ubiquitin_ligases"/>
</dbReference>
<dbReference type="Gene3D" id="3.30.40.10">
    <property type="entry name" value="Zinc/RING finger domain, C3HC4 (zinc finger)"/>
    <property type="match status" value="1"/>
</dbReference>
<evidence type="ECO:0000256" key="10">
    <source>
        <dbReference type="PROSITE-ProRule" id="PRU10141"/>
    </source>
</evidence>
<organism evidence="15 16">
    <name type="scientific">Erythroxylum novogranatense</name>
    <dbReference type="NCBI Taxonomy" id="1862640"/>
    <lineage>
        <taxon>Eukaryota</taxon>
        <taxon>Viridiplantae</taxon>
        <taxon>Streptophyta</taxon>
        <taxon>Embryophyta</taxon>
        <taxon>Tracheophyta</taxon>
        <taxon>Spermatophyta</taxon>
        <taxon>Magnoliopsida</taxon>
        <taxon>eudicotyledons</taxon>
        <taxon>Gunneridae</taxon>
        <taxon>Pentapetalae</taxon>
        <taxon>rosids</taxon>
        <taxon>fabids</taxon>
        <taxon>Malpighiales</taxon>
        <taxon>Erythroxylaceae</taxon>
        <taxon>Erythroxylum</taxon>
    </lineage>
</organism>
<keyword evidence="11" id="KW-0175">Coiled coil</keyword>
<evidence type="ECO:0000256" key="12">
    <source>
        <dbReference type="SAM" id="MobiDB-lite"/>
    </source>
</evidence>
<dbReference type="PROSITE" id="PS51698">
    <property type="entry name" value="U_BOX"/>
    <property type="match status" value="1"/>
</dbReference>
<feature type="coiled-coil region" evidence="11">
    <location>
        <begin position="365"/>
        <end position="427"/>
    </location>
</feature>
<feature type="domain" description="U-box" evidence="14">
    <location>
        <begin position="741"/>
        <end position="787"/>
    </location>
</feature>
<dbReference type="Gene3D" id="3.40.50.620">
    <property type="entry name" value="HUPs"/>
    <property type="match status" value="1"/>
</dbReference>
<keyword evidence="8" id="KW-0833">Ubl conjugation pathway</keyword>
<evidence type="ECO:0000256" key="11">
    <source>
        <dbReference type="SAM" id="Coils"/>
    </source>
</evidence>
<evidence type="ECO:0000259" key="13">
    <source>
        <dbReference type="PROSITE" id="PS50011"/>
    </source>
</evidence>
<dbReference type="FunFam" id="3.30.200.20:FF:000162">
    <property type="entry name" value="Adenine nucleotide alpha hydrolase-like domain kinase"/>
    <property type="match status" value="1"/>
</dbReference>
<dbReference type="InterPro" id="IPR014729">
    <property type="entry name" value="Rossmann-like_a/b/a_fold"/>
</dbReference>
<evidence type="ECO:0000256" key="7">
    <source>
        <dbReference type="ARBA" id="ARBA00022777"/>
    </source>
</evidence>
<feature type="domain" description="Protein kinase" evidence="13">
    <location>
        <begin position="455"/>
        <end position="726"/>
    </location>
</feature>
<dbReference type="EC" id="2.3.2.27" evidence="4"/>
<dbReference type="GO" id="GO:0004672">
    <property type="term" value="F:protein kinase activity"/>
    <property type="evidence" value="ECO:0007669"/>
    <property type="project" value="InterPro"/>
</dbReference>
<dbReference type="CDD" id="cd16655">
    <property type="entry name" value="RING-Ubox_WDSUB1-like"/>
    <property type="match status" value="1"/>
</dbReference>
<name>A0AAV8S9V7_9ROSI</name>
<dbReference type="GO" id="GO:0061630">
    <property type="term" value="F:ubiquitin protein ligase activity"/>
    <property type="evidence" value="ECO:0007669"/>
    <property type="project" value="UniProtKB-EC"/>
</dbReference>
<dbReference type="EMBL" id="JAIWQS010000012">
    <property type="protein sequence ID" value="KAJ8748864.1"/>
    <property type="molecule type" value="Genomic_DNA"/>
</dbReference>
<sequence>MALVNPGPTSPMRFREVRAPVSSSVNIVEPSVSRLMEEKIHVAVGKSVKECKSVLVWALRNSGGKRICIVHVHQPSELIPCMGGKFPANSLTEEEVSAYREIERREMNQNLDEYLRICEQMGVPCEKLFIETGSIEEGILELVSQHGIKKLVMGAAADKRHSRNMMGIKSKKAMHVRLQAPAFCHIQFVCKGLLVYQREACMDFGSSPWEASPKSEPGESNPRSSRSVTLPHNNYVKLTNPVQDLLRRVQSLSFHGNEGKERTSTSSGDVTGLLNPQFRSDAGGSSDESDTISRSSTSKWSVLSTSSSSGMDQSLEDPLYDLLKQAMADAAKWKREAFDETVRREKAEKIAVEAICKARTSESLYVEESRQRKEVQELLEKKKEALEELEQNMISAVELQESYKRERDELQMERDKALEEADDLKKCRAEASGTHISQFYSEFSFSEIEEGTRKFDPSLKIGEGGYGSIYKGILRHTMVAVKMPHSDSLQGPSEFQQEVDILSKMRHPNLVTLFGACPEARALIYEYLPNGSLEDRLNCRDNSPPLSSQNRLRIASELCSVLLFLHSNKPQSIVHGDLKPANILLDANLVSKLSDFGVSHLLSNDEGFSSNTLCCRTNPKGTFAYMDPEFLATGELTQKSDVYSFGVILLRLLTGKPALGITKEVQYALDKRNLKAVLDPLAGYWPLLLAEQLAHLALRCCQLKRKSRPDLASEVWRVLEPMKASFGGSCFFRIGSEGHRQAPPHFVCPFFQEVMRDPQVAADGYTCEAEALRGWLDSGQGTSPMTN</sequence>
<dbReference type="Gene3D" id="3.30.200.20">
    <property type="entry name" value="Phosphorylase Kinase, domain 1"/>
    <property type="match status" value="1"/>
</dbReference>
<accession>A0AAV8S9V7</accession>
<dbReference type="InterPro" id="IPR013083">
    <property type="entry name" value="Znf_RING/FYVE/PHD"/>
</dbReference>
<dbReference type="InterPro" id="IPR003613">
    <property type="entry name" value="Ubox_domain"/>
</dbReference>
<dbReference type="GO" id="GO:0016567">
    <property type="term" value="P:protein ubiquitination"/>
    <property type="evidence" value="ECO:0007669"/>
    <property type="project" value="InterPro"/>
</dbReference>
<dbReference type="PROSITE" id="PS50011">
    <property type="entry name" value="PROTEIN_KINASE_DOM"/>
    <property type="match status" value="1"/>
</dbReference>